<feature type="region of interest" description="Disordered" evidence="6">
    <location>
        <begin position="1498"/>
        <end position="1560"/>
    </location>
</feature>
<dbReference type="GO" id="GO:0141005">
    <property type="term" value="P:transposable element silencing by heterochromatin formation"/>
    <property type="evidence" value="ECO:0007669"/>
    <property type="project" value="EnsemblMetazoa"/>
</dbReference>
<dbReference type="SMR" id="B3MD88"/>
<evidence type="ECO:0000256" key="2">
    <source>
        <dbReference type="ARBA" id="ARBA00023015"/>
    </source>
</evidence>
<keyword evidence="3" id="KW-0804">Transcription</keyword>
<gene>
    <name evidence="7" type="primary">Dana\GF13439</name>
    <name evidence="7" type="synonym">dana_GLEANR_13453</name>
    <name evidence="7" type="ORF">GF13439</name>
</gene>
<protein>
    <recommendedName>
        <fullName evidence="9">Myb-like domain-containing protein</fullName>
    </recommendedName>
</protein>
<evidence type="ECO:0000256" key="3">
    <source>
        <dbReference type="ARBA" id="ARBA00023163"/>
    </source>
</evidence>
<feature type="compositionally biased region" description="Basic residues" evidence="6">
    <location>
        <begin position="856"/>
        <end position="869"/>
    </location>
</feature>
<proteinExistence type="predicted"/>
<evidence type="ECO:0008006" key="9">
    <source>
        <dbReference type="Google" id="ProtNLM"/>
    </source>
</evidence>
<feature type="compositionally biased region" description="Polar residues" evidence="6">
    <location>
        <begin position="1499"/>
        <end position="1518"/>
    </location>
</feature>
<dbReference type="Proteomes" id="UP000007801">
    <property type="component" value="Unassembled WGS sequence"/>
</dbReference>
<evidence type="ECO:0000313" key="8">
    <source>
        <dbReference type="Proteomes" id="UP000007801"/>
    </source>
</evidence>
<keyword evidence="4 5" id="KW-0539">Nucleus</keyword>
<accession>B3MD88</accession>
<feature type="region of interest" description="Disordered" evidence="6">
    <location>
        <begin position="1"/>
        <end position="43"/>
    </location>
</feature>
<dbReference type="EMBL" id="CH902619">
    <property type="protein sequence ID" value="EDV37421.2"/>
    <property type="molecule type" value="Genomic_DNA"/>
</dbReference>
<organism evidence="7 8">
    <name type="scientific">Drosophila ananassae</name>
    <name type="common">Fruit fly</name>
    <dbReference type="NCBI Taxonomy" id="7217"/>
    <lineage>
        <taxon>Eukaryota</taxon>
        <taxon>Metazoa</taxon>
        <taxon>Ecdysozoa</taxon>
        <taxon>Arthropoda</taxon>
        <taxon>Hexapoda</taxon>
        <taxon>Insecta</taxon>
        <taxon>Pterygota</taxon>
        <taxon>Neoptera</taxon>
        <taxon>Endopterygota</taxon>
        <taxon>Diptera</taxon>
        <taxon>Brachycera</taxon>
        <taxon>Muscomorpha</taxon>
        <taxon>Ephydroidea</taxon>
        <taxon>Drosophilidae</taxon>
        <taxon>Drosophila</taxon>
        <taxon>Sophophora</taxon>
    </lineage>
</organism>
<dbReference type="InterPro" id="IPR003822">
    <property type="entry name" value="PAH"/>
</dbReference>
<feature type="compositionally biased region" description="Polar residues" evidence="6">
    <location>
        <begin position="175"/>
        <end position="191"/>
    </location>
</feature>
<dbReference type="GO" id="GO:0031453">
    <property type="term" value="P:positive regulation of heterochromatin formation"/>
    <property type="evidence" value="ECO:0007669"/>
    <property type="project" value="EnsemblMetazoa"/>
</dbReference>
<evidence type="ECO:0000256" key="1">
    <source>
        <dbReference type="ARBA" id="ARBA00004123"/>
    </source>
</evidence>
<evidence type="ECO:0000256" key="5">
    <source>
        <dbReference type="PROSITE-ProRule" id="PRU00810"/>
    </source>
</evidence>
<dbReference type="GO" id="GO:0003712">
    <property type="term" value="F:transcription coregulator activity"/>
    <property type="evidence" value="ECO:0007669"/>
    <property type="project" value="TreeGrafter"/>
</dbReference>
<dbReference type="CTD" id="2768848"/>
<feature type="compositionally biased region" description="Low complexity" evidence="6">
    <location>
        <begin position="1689"/>
        <end position="1701"/>
    </location>
</feature>
<evidence type="ECO:0000313" key="7">
    <source>
        <dbReference type="EMBL" id="EDV37421.2"/>
    </source>
</evidence>
<dbReference type="PROSITE" id="PS51477">
    <property type="entry name" value="PAH"/>
    <property type="match status" value="1"/>
</dbReference>
<comment type="subcellular location">
    <subcellularLocation>
        <location evidence="1 5">Nucleus</location>
    </subcellularLocation>
</comment>
<feature type="compositionally biased region" description="Basic and acidic residues" evidence="6">
    <location>
        <begin position="1"/>
        <end position="10"/>
    </location>
</feature>
<dbReference type="InterPro" id="IPR052435">
    <property type="entry name" value="YY1-Transcr_Regul"/>
</dbReference>
<dbReference type="SUPFAM" id="SSF47762">
    <property type="entry name" value="PAH2 domain"/>
    <property type="match status" value="1"/>
</dbReference>
<keyword evidence="2" id="KW-0805">Transcription regulation</keyword>
<name>B3MD88_DROAN</name>
<dbReference type="GeneID" id="6496281"/>
<dbReference type="GO" id="GO:0006355">
    <property type="term" value="P:regulation of DNA-templated transcription"/>
    <property type="evidence" value="ECO:0007669"/>
    <property type="project" value="InterPro"/>
</dbReference>
<feature type="compositionally biased region" description="Low complexity" evidence="6">
    <location>
        <begin position="1532"/>
        <end position="1542"/>
    </location>
</feature>
<dbReference type="OrthoDB" id="6257037at2759"/>
<evidence type="ECO:0000256" key="4">
    <source>
        <dbReference type="ARBA" id="ARBA00023242"/>
    </source>
</evidence>
<dbReference type="GO" id="GO:0051149">
    <property type="term" value="P:positive regulation of muscle cell differentiation"/>
    <property type="evidence" value="ECO:0007669"/>
    <property type="project" value="EnsemblMetazoa"/>
</dbReference>
<reference evidence="7 8" key="1">
    <citation type="journal article" date="2007" name="Nature">
        <title>Evolution of genes and genomes on the Drosophila phylogeny.</title>
        <authorList>
            <consortium name="Drosophila 12 Genomes Consortium"/>
            <person name="Clark A.G."/>
            <person name="Eisen M.B."/>
            <person name="Smith D.R."/>
            <person name="Bergman C.M."/>
            <person name="Oliver B."/>
            <person name="Markow T.A."/>
            <person name="Kaufman T.C."/>
            <person name="Kellis M."/>
            <person name="Gelbart W."/>
            <person name="Iyer V.N."/>
            <person name="Pollard D.A."/>
            <person name="Sackton T.B."/>
            <person name="Larracuente A.M."/>
            <person name="Singh N.D."/>
            <person name="Abad J.P."/>
            <person name="Abt D.N."/>
            <person name="Adryan B."/>
            <person name="Aguade M."/>
            <person name="Akashi H."/>
            <person name="Anderson W.W."/>
            <person name="Aquadro C.F."/>
            <person name="Ardell D.H."/>
            <person name="Arguello R."/>
            <person name="Artieri C.G."/>
            <person name="Barbash D.A."/>
            <person name="Barker D."/>
            <person name="Barsanti P."/>
            <person name="Batterham P."/>
            <person name="Batzoglou S."/>
            <person name="Begun D."/>
            <person name="Bhutkar A."/>
            <person name="Blanco E."/>
            <person name="Bosak S.A."/>
            <person name="Bradley R.K."/>
            <person name="Brand A.D."/>
            <person name="Brent M.R."/>
            <person name="Brooks A.N."/>
            <person name="Brown R.H."/>
            <person name="Butlin R.K."/>
            <person name="Caggese C."/>
            <person name="Calvi B.R."/>
            <person name="Bernardo de Carvalho A."/>
            <person name="Caspi A."/>
            <person name="Castrezana S."/>
            <person name="Celniker S.E."/>
            <person name="Chang J.L."/>
            <person name="Chapple C."/>
            <person name="Chatterji S."/>
            <person name="Chinwalla A."/>
            <person name="Civetta A."/>
            <person name="Clifton S.W."/>
            <person name="Comeron J.M."/>
            <person name="Costello J.C."/>
            <person name="Coyne J.A."/>
            <person name="Daub J."/>
            <person name="David R.G."/>
            <person name="Delcher A.L."/>
            <person name="Delehaunty K."/>
            <person name="Do C.B."/>
            <person name="Ebling H."/>
            <person name="Edwards K."/>
            <person name="Eickbush T."/>
            <person name="Evans J.D."/>
            <person name="Filipski A."/>
            <person name="Findeiss S."/>
            <person name="Freyhult E."/>
            <person name="Fulton L."/>
            <person name="Fulton R."/>
            <person name="Garcia A.C."/>
            <person name="Gardiner A."/>
            <person name="Garfield D.A."/>
            <person name="Garvin B.E."/>
            <person name="Gibson G."/>
            <person name="Gilbert D."/>
            <person name="Gnerre S."/>
            <person name="Godfrey J."/>
            <person name="Good R."/>
            <person name="Gotea V."/>
            <person name="Gravely B."/>
            <person name="Greenberg A.J."/>
            <person name="Griffiths-Jones S."/>
            <person name="Gross S."/>
            <person name="Guigo R."/>
            <person name="Gustafson E.A."/>
            <person name="Haerty W."/>
            <person name="Hahn M.W."/>
            <person name="Halligan D.L."/>
            <person name="Halpern A.L."/>
            <person name="Halter G.M."/>
            <person name="Han M.V."/>
            <person name="Heger A."/>
            <person name="Hillier L."/>
            <person name="Hinrichs A.S."/>
            <person name="Holmes I."/>
            <person name="Hoskins R.A."/>
            <person name="Hubisz M.J."/>
            <person name="Hultmark D."/>
            <person name="Huntley M.A."/>
            <person name="Jaffe D.B."/>
            <person name="Jagadeeshan S."/>
            <person name="Jeck W.R."/>
            <person name="Johnson J."/>
            <person name="Jones C.D."/>
            <person name="Jordan W.C."/>
            <person name="Karpen G.H."/>
            <person name="Kataoka E."/>
            <person name="Keightley P.D."/>
            <person name="Kheradpour P."/>
            <person name="Kirkness E.F."/>
            <person name="Koerich L.B."/>
            <person name="Kristiansen K."/>
            <person name="Kudrna D."/>
            <person name="Kulathinal R.J."/>
            <person name="Kumar S."/>
            <person name="Kwok R."/>
            <person name="Lander E."/>
            <person name="Langley C.H."/>
            <person name="Lapoint R."/>
            <person name="Lazzaro B.P."/>
            <person name="Lee S.J."/>
            <person name="Levesque L."/>
            <person name="Li R."/>
            <person name="Lin C.F."/>
            <person name="Lin M.F."/>
            <person name="Lindblad-Toh K."/>
            <person name="Llopart A."/>
            <person name="Long M."/>
            <person name="Low L."/>
            <person name="Lozovsky E."/>
            <person name="Lu J."/>
            <person name="Luo M."/>
            <person name="Machado C.A."/>
            <person name="Makalowski W."/>
            <person name="Marzo M."/>
            <person name="Matsuda M."/>
            <person name="Matzkin L."/>
            <person name="McAllister B."/>
            <person name="McBride C.S."/>
            <person name="McKernan B."/>
            <person name="McKernan K."/>
            <person name="Mendez-Lago M."/>
            <person name="Minx P."/>
            <person name="Mollenhauer M.U."/>
            <person name="Montooth K."/>
            <person name="Mount S.M."/>
            <person name="Mu X."/>
            <person name="Myers E."/>
            <person name="Negre B."/>
            <person name="Newfeld S."/>
            <person name="Nielsen R."/>
            <person name="Noor M.A."/>
            <person name="O'Grady P."/>
            <person name="Pachter L."/>
            <person name="Papaceit M."/>
            <person name="Parisi M.J."/>
            <person name="Parisi M."/>
            <person name="Parts L."/>
            <person name="Pedersen J.S."/>
            <person name="Pesole G."/>
            <person name="Phillippy A.M."/>
            <person name="Ponting C.P."/>
            <person name="Pop M."/>
            <person name="Porcelli D."/>
            <person name="Powell J.R."/>
            <person name="Prohaska S."/>
            <person name="Pruitt K."/>
            <person name="Puig M."/>
            <person name="Quesneville H."/>
            <person name="Ram K.R."/>
            <person name="Rand D."/>
            <person name="Rasmussen M.D."/>
            <person name="Reed L.K."/>
            <person name="Reenan R."/>
            <person name="Reily A."/>
            <person name="Remington K.A."/>
            <person name="Rieger T.T."/>
            <person name="Ritchie M.G."/>
            <person name="Robin C."/>
            <person name="Rogers Y.H."/>
            <person name="Rohde C."/>
            <person name="Rozas J."/>
            <person name="Rubenfield M.J."/>
            <person name="Ruiz A."/>
            <person name="Russo S."/>
            <person name="Salzberg S.L."/>
            <person name="Sanchez-Gracia A."/>
            <person name="Saranga D.J."/>
            <person name="Sato H."/>
            <person name="Schaeffer S.W."/>
            <person name="Schatz M.C."/>
            <person name="Schlenke T."/>
            <person name="Schwartz R."/>
            <person name="Segarra C."/>
            <person name="Singh R.S."/>
            <person name="Sirot L."/>
            <person name="Sirota M."/>
            <person name="Sisneros N.B."/>
            <person name="Smith C.D."/>
            <person name="Smith T.F."/>
            <person name="Spieth J."/>
            <person name="Stage D.E."/>
            <person name="Stark A."/>
            <person name="Stephan W."/>
            <person name="Strausberg R.L."/>
            <person name="Strempel S."/>
            <person name="Sturgill D."/>
            <person name="Sutton G."/>
            <person name="Sutton G.G."/>
            <person name="Tao W."/>
            <person name="Teichmann S."/>
            <person name="Tobari Y.N."/>
            <person name="Tomimura Y."/>
            <person name="Tsolas J.M."/>
            <person name="Valente V.L."/>
            <person name="Venter E."/>
            <person name="Venter J.C."/>
            <person name="Vicario S."/>
            <person name="Vieira F.G."/>
            <person name="Vilella A.J."/>
            <person name="Villasante A."/>
            <person name="Walenz B."/>
            <person name="Wang J."/>
            <person name="Wasserman M."/>
            <person name="Watts T."/>
            <person name="Wilson D."/>
            <person name="Wilson R.K."/>
            <person name="Wing R.A."/>
            <person name="Wolfner M.F."/>
            <person name="Wong A."/>
            <person name="Wong G.K."/>
            <person name="Wu C.I."/>
            <person name="Wu G."/>
            <person name="Yamamoto D."/>
            <person name="Yang H.P."/>
            <person name="Yang S.P."/>
            <person name="Yorke J.A."/>
            <person name="Yoshida K."/>
            <person name="Zdobnov E."/>
            <person name="Zhang P."/>
            <person name="Zhang Y."/>
            <person name="Zimin A.V."/>
            <person name="Baldwin J."/>
            <person name="Abdouelleil A."/>
            <person name="Abdulkadir J."/>
            <person name="Abebe A."/>
            <person name="Abera B."/>
            <person name="Abreu J."/>
            <person name="Acer S.C."/>
            <person name="Aftuck L."/>
            <person name="Alexander A."/>
            <person name="An P."/>
            <person name="Anderson E."/>
            <person name="Anderson S."/>
            <person name="Arachi H."/>
            <person name="Azer M."/>
            <person name="Bachantsang P."/>
            <person name="Barry A."/>
            <person name="Bayul T."/>
            <person name="Berlin A."/>
            <person name="Bessette D."/>
            <person name="Bloom T."/>
            <person name="Blye J."/>
            <person name="Boguslavskiy L."/>
            <person name="Bonnet C."/>
            <person name="Boukhgalter B."/>
            <person name="Bourzgui I."/>
            <person name="Brown A."/>
            <person name="Cahill P."/>
            <person name="Channer S."/>
            <person name="Cheshatsang Y."/>
            <person name="Chuda L."/>
            <person name="Citroen M."/>
            <person name="Collymore A."/>
            <person name="Cooke P."/>
            <person name="Costello M."/>
            <person name="D'Aco K."/>
            <person name="Daza R."/>
            <person name="De Haan G."/>
            <person name="DeGray S."/>
            <person name="DeMaso C."/>
            <person name="Dhargay N."/>
            <person name="Dooley K."/>
            <person name="Dooley E."/>
            <person name="Doricent M."/>
            <person name="Dorje P."/>
            <person name="Dorjee K."/>
            <person name="Dupes A."/>
            <person name="Elong R."/>
            <person name="Falk J."/>
            <person name="Farina A."/>
            <person name="Faro S."/>
            <person name="Ferguson D."/>
            <person name="Fisher S."/>
            <person name="Foley C.D."/>
            <person name="Franke A."/>
            <person name="Friedrich D."/>
            <person name="Gadbois L."/>
            <person name="Gearin G."/>
            <person name="Gearin C.R."/>
            <person name="Giannoukos G."/>
            <person name="Goode T."/>
            <person name="Graham J."/>
            <person name="Grandbois E."/>
            <person name="Grewal S."/>
            <person name="Gyaltsen K."/>
            <person name="Hafez N."/>
            <person name="Hagos B."/>
            <person name="Hall J."/>
            <person name="Henson C."/>
            <person name="Hollinger A."/>
            <person name="Honan T."/>
            <person name="Huard M.D."/>
            <person name="Hughes L."/>
            <person name="Hurhula B."/>
            <person name="Husby M.E."/>
            <person name="Kamat A."/>
            <person name="Kanga B."/>
            <person name="Kashin S."/>
            <person name="Khazanovich D."/>
            <person name="Kisner P."/>
            <person name="Lance K."/>
            <person name="Lara M."/>
            <person name="Lee W."/>
            <person name="Lennon N."/>
            <person name="Letendre F."/>
            <person name="LeVine R."/>
            <person name="Lipovsky A."/>
            <person name="Liu X."/>
            <person name="Liu J."/>
            <person name="Liu S."/>
            <person name="Lokyitsang T."/>
            <person name="Lokyitsang Y."/>
            <person name="Lubonja R."/>
            <person name="Lui A."/>
            <person name="MacDonald P."/>
            <person name="Magnisalis V."/>
            <person name="Maru K."/>
            <person name="Matthews C."/>
            <person name="McCusker W."/>
            <person name="McDonough S."/>
            <person name="Mehta T."/>
            <person name="Meldrim J."/>
            <person name="Meneus L."/>
            <person name="Mihai O."/>
            <person name="Mihalev A."/>
            <person name="Mihova T."/>
            <person name="Mittelman R."/>
            <person name="Mlenga V."/>
            <person name="Montmayeur A."/>
            <person name="Mulrain L."/>
            <person name="Navidi A."/>
            <person name="Naylor J."/>
            <person name="Negash T."/>
            <person name="Nguyen T."/>
            <person name="Nguyen N."/>
            <person name="Nicol R."/>
            <person name="Norbu C."/>
            <person name="Norbu N."/>
            <person name="Novod N."/>
            <person name="O'Neill B."/>
            <person name="Osman S."/>
            <person name="Markiewicz E."/>
            <person name="Oyono O.L."/>
            <person name="Patti C."/>
            <person name="Phunkhang P."/>
            <person name="Pierre F."/>
            <person name="Priest M."/>
            <person name="Raghuraman S."/>
            <person name="Rege F."/>
            <person name="Reyes R."/>
            <person name="Rise C."/>
            <person name="Rogov P."/>
            <person name="Ross K."/>
            <person name="Ryan E."/>
            <person name="Settipalli S."/>
            <person name="Shea T."/>
            <person name="Sherpa N."/>
            <person name="Shi L."/>
            <person name="Shih D."/>
            <person name="Sparrow T."/>
            <person name="Spaulding J."/>
            <person name="Stalker J."/>
            <person name="Stange-Thomann N."/>
            <person name="Stavropoulos S."/>
            <person name="Stone C."/>
            <person name="Strader C."/>
            <person name="Tesfaye S."/>
            <person name="Thomson T."/>
            <person name="Thoulutsang Y."/>
            <person name="Thoulutsang D."/>
            <person name="Topham K."/>
            <person name="Topping I."/>
            <person name="Tsamla T."/>
            <person name="Vassiliev H."/>
            <person name="Vo A."/>
            <person name="Wangchuk T."/>
            <person name="Wangdi T."/>
            <person name="Weiand M."/>
            <person name="Wilkinson J."/>
            <person name="Wilson A."/>
            <person name="Yadav S."/>
            <person name="Young G."/>
            <person name="Yu Q."/>
            <person name="Zembek L."/>
            <person name="Zhong D."/>
            <person name="Zimmer A."/>
            <person name="Zwirko Z."/>
            <person name="Jaffe D.B."/>
            <person name="Alvarez P."/>
            <person name="Brockman W."/>
            <person name="Butler J."/>
            <person name="Chin C."/>
            <person name="Gnerre S."/>
            <person name="Grabherr M."/>
            <person name="Kleber M."/>
            <person name="Mauceli E."/>
            <person name="MacCallum I."/>
        </authorList>
    </citation>
    <scope>NUCLEOTIDE SEQUENCE [LARGE SCALE GENOMIC DNA]</scope>
    <source>
        <strain evidence="8">Tucson 14024-0371.13</strain>
    </source>
</reference>
<dbReference type="PANTHER" id="PTHR16088">
    <property type="entry name" value="YY1 ASSOCIATED PROTEIN-RELATED"/>
    <property type="match status" value="1"/>
</dbReference>
<dbReference type="PANTHER" id="PTHR16088:SF3">
    <property type="entry name" value="GON-4-LIKE PROTEIN"/>
    <property type="match status" value="1"/>
</dbReference>
<dbReference type="HOGENOM" id="CLU_018891_0_0_1"/>
<dbReference type="FunCoup" id="B3MD88">
    <property type="interactions" value="631"/>
</dbReference>
<sequence>MPNSAKKSEPSRSNSSTPRRPRKRRRLDRQSLDSQVDEDVKDMDRRLRKVARENCISSQEMHKVVRSVVRNDHVLALVTLKAEDELAREKSLESPEQQKRGAIIITDTPSVAKLTRAKARQLNCTPGISLPQLNDTPTDNNGIEALIHEDLQSDEEDEEYTFKEDDFHSDDDPSTAASDFDSNPCTPQTPLTAAEESPVKLSEDGCFKVPFEKSLASKDDLRIATRTRSKLCLQQTTIEDLQSEFVPPDLEPSDVMEPDITATDADWMQFLNDFTKPLNNSFLGDDDDPINDPEYVAADNMDAEYENAEELRDVNISKKELTDLVSELFAGLLQEGVSLESVELETPQKFMESANVTGNPIEQVTRQIDFDGQMIQNQQEMEVFQSSMISAPCEANNTLMPVPLVVVQEGALEQSPGGTPCKMVNIPTDVLSQPPELIAVPVPGQPNCFQLAKVMGNDSTVYTPPPLVNDYALPEPVDIEVPIGPKINNERYTKPYDTNFTWEYISVKKHVYSEYDTKFENLRHEVPANYSNLARSGGFTKPQYDMLQQQLRIHTQMLTQSYLQTYSHPTLYPLAKKPRDMLEELHQKASQNATYNCWNLQGAVDLARKWEHDLCSDEYEEENKNMMAFINKETDLTDGHTRQVPRLAPRIMNLMLDSQVFMYPQYLPRMAFQPKLNPIPVYAPSEYQLIAMGLEKHMTAIRNSAKPLRKGADPLRLACRRMAKDTIHGKTHRRIFIKISELRDSKQYNPVKYYFDRDRAPPINEIVWGFYNGVVKKPRDRFPELPSGWQYFIQNSWDTLNTRRPSKAVKASSEAGISYLEFVREAVGEDLFLPDSFGQAAIPDGSAAGSEPIKERKPKKKHTTRKPRRAKENASSLLTINVNYVFGGGSSPGNCLGASGVSVPFLPDGGLADNVRNINRTLNTTEQCSDLLALPPIPPPLADDAPTAINYRLDELTNTLQISECEATTEGSQQDLYPVRELSRSFSGQGCKRARYQIFKPKVKSTSKCKSGSTPTRGRYHKLFGRLRHKLRKRCQALITSYGSYLRKQSELYKNCEVVQLVHRHFLALDLFTDLLKDLKMFCSTNAVSTVTTAVTTAPATTTTTKTATQPKRTKADDEAARIRKAIREEEMLRQMLRPDTSEERNRKDAIFALNFYDKVEETLLKADRVEDCRKFNSLLKTFDPHKDKVSDLYLKVEQILMPDHPELAEMFLNFLVPAEAAEIGKFFEHFMITNATNFINKLNVYFSKQPAQIRKIYACLSELAELPNVSMKKVENKIMPLLKGNKFLCDWFVQQFPQGKPPKRILSPVETINLLEVQNNTTGEYTETIQEFLDVPAPSKPSCHLRYINGRIFYGAKMLLPAKLSFMAASIYNEQSDVPLSSAEPLTCAHAIRTQGEKLISLASNVDSDDATDRSEEDDASRALVIDTTGDEQNSCSSIEMCDDIGFRAHAIRLNASLYSNSSFSNAATSTPNVGNSHGHHHPHAKKTSINFGEVSPRKQSAFNNSGLSPLAANTSPHVDKRKSPSKKVRSPQNQNQGRQRGSNHPMVVIHESQPSSSPAIECAKRLRTLIDQESVRDATDTKAGIRIIAQAKQKTPTPTSIAKVEVESREASRESLPLLTPIKMDLDQSEDEMEPLQVSSGRTPQHVITTQFDSDEDCKLDVVASLASGSPTAEVRGPVAPEPATPSTSSKSQSSSFISAPWTREEDKVILIEMKLGAKDREKLIKRMGAKLQHRTIEELRGRHQFLMDFLSKLQGK</sequence>
<feature type="region of interest" description="Disordered" evidence="6">
    <location>
        <begin position="1671"/>
        <end position="1701"/>
    </location>
</feature>
<feature type="region of interest" description="Disordered" evidence="6">
    <location>
        <begin position="843"/>
        <end position="872"/>
    </location>
</feature>
<dbReference type="KEGG" id="dan:6496281"/>
<dbReference type="InterPro" id="IPR036600">
    <property type="entry name" value="PAH_sf"/>
</dbReference>
<dbReference type="InParanoid" id="B3MD88"/>
<dbReference type="GO" id="GO:0035363">
    <property type="term" value="C:histone locus body"/>
    <property type="evidence" value="ECO:0007669"/>
    <property type="project" value="EnsemblMetazoa"/>
</dbReference>
<dbReference type="eggNOG" id="ENOG502QT2W">
    <property type="taxonomic scope" value="Eukaryota"/>
</dbReference>
<dbReference type="Gene3D" id="1.10.10.60">
    <property type="entry name" value="Homeodomain-like"/>
    <property type="match status" value="1"/>
</dbReference>
<keyword evidence="8" id="KW-1185">Reference proteome</keyword>
<feature type="region of interest" description="Disordered" evidence="6">
    <location>
        <begin position="150"/>
        <end position="199"/>
    </location>
</feature>
<dbReference type="STRING" id="7217.B3MD88"/>
<evidence type="ECO:0000256" key="6">
    <source>
        <dbReference type="SAM" id="MobiDB-lite"/>
    </source>
</evidence>